<dbReference type="OrthoDB" id="9803237at2"/>
<keyword evidence="4" id="KW-0235">DNA replication</keyword>
<dbReference type="InterPro" id="IPR012340">
    <property type="entry name" value="NA-bd_OB-fold"/>
</dbReference>
<evidence type="ECO:0000256" key="4">
    <source>
        <dbReference type="ARBA" id="ARBA00022705"/>
    </source>
</evidence>
<dbReference type="CDD" id="cd04485">
    <property type="entry name" value="DnaE_OBF"/>
    <property type="match status" value="1"/>
</dbReference>
<dbReference type="InterPro" id="IPR004805">
    <property type="entry name" value="DnaE2/DnaE/PolC"/>
</dbReference>
<reference evidence="11 12" key="1">
    <citation type="submission" date="2017-11" db="EMBL/GenBank/DDBJ databases">
        <title>Genome sequence of Mesoplasma coleopterae BARC 779 (ATCC 49583).</title>
        <authorList>
            <person name="Lo W.-S."/>
            <person name="Kuo C.-H."/>
        </authorList>
    </citation>
    <scope>NUCLEOTIDE SEQUENCE [LARGE SCALE GENOMIC DNA]</scope>
    <source>
        <strain evidence="11 12">BARC 779</strain>
    </source>
</reference>
<dbReference type="Gene3D" id="3.20.20.140">
    <property type="entry name" value="Metal-dependent hydrolases"/>
    <property type="match status" value="1"/>
</dbReference>
<dbReference type="Gene3D" id="2.40.50.140">
    <property type="entry name" value="Nucleic acid-binding proteins"/>
    <property type="match status" value="1"/>
</dbReference>
<comment type="catalytic activity">
    <reaction evidence="6">
        <text>DNA(n) + a 2'-deoxyribonucleoside 5'-triphosphate = DNA(n+1) + diphosphate</text>
        <dbReference type="Rhea" id="RHEA:22508"/>
        <dbReference type="Rhea" id="RHEA-COMP:17339"/>
        <dbReference type="Rhea" id="RHEA-COMP:17340"/>
        <dbReference type="ChEBI" id="CHEBI:33019"/>
        <dbReference type="ChEBI" id="CHEBI:61560"/>
        <dbReference type="ChEBI" id="CHEBI:173112"/>
        <dbReference type="EC" id="2.7.7.7"/>
    </reaction>
</comment>
<dbReference type="Gene3D" id="1.10.10.1600">
    <property type="entry name" value="Bacterial DNA polymerase III alpha subunit, thumb domain"/>
    <property type="match status" value="1"/>
</dbReference>
<dbReference type="Pfam" id="PF14579">
    <property type="entry name" value="HHH_6"/>
    <property type="match status" value="1"/>
</dbReference>
<keyword evidence="5" id="KW-0239">DNA-directed DNA polymerase</keyword>
<evidence type="ECO:0000256" key="6">
    <source>
        <dbReference type="ARBA" id="ARBA00049244"/>
    </source>
</evidence>
<evidence type="ECO:0000256" key="5">
    <source>
        <dbReference type="ARBA" id="ARBA00022932"/>
    </source>
</evidence>
<dbReference type="InterPro" id="IPR004013">
    <property type="entry name" value="PHP_dom"/>
</dbReference>
<dbReference type="InterPro" id="IPR029460">
    <property type="entry name" value="DNAPol_HHH"/>
</dbReference>
<feature type="domain" description="DNA polymerase helix-hairpin-helix motif" evidence="9">
    <location>
        <begin position="734"/>
        <end position="832"/>
    </location>
</feature>
<accession>A0A2K8P4P8</accession>
<dbReference type="InterPro" id="IPR011708">
    <property type="entry name" value="DNA_pol3_alpha_NTPase_dom"/>
</dbReference>
<organism evidence="11 12">
    <name type="scientific">Mesoplasma coleopterae</name>
    <dbReference type="NCBI Taxonomy" id="324078"/>
    <lineage>
        <taxon>Bacteria</taxon>
        <taxon>Bacillati</taxon>
        <taxon>Mycoplasmatota</taxon>
        <taxon>Mollicutes</taxon>
        <taxon>Entomoplasmatales</taxon>
        <taxon>Entomoplasmataceae</taxon>
        <taxon>Mesoplasma</taxon>
    </lineage>
</organism>
<protein>
    <recommendedName>
        <fullName evidence="1">DNA-directed DNA polymerase</fullName>
        <ecNumber evidence="1">2.7.7.7</ecNumber>
    </recommendedName>
</protein>
<keyword evidence="3" id="KW-0548">Nucleotidyltransferase</keyword>
<keyword evidence="2" id="KW-0808">Transferase</keyword>
<dbReference type="PANTHER" id="PTHR32294">
    <property type="entry name" value="DNA POLYMERASE III SUBUNIT ALPHA"/>
    <property type="match status" value="1"/>
</dbReference>
<dbReference type="Pfam" id="PF07733">
    <property type="entry name" value="DNA_pol3_alpha"/>
    <property type="match status" value="1"/>
</dbReference>
<keyword evidence="12" id="KW-1185">Reference proteome</keyword>
<dbReference type="InterPro" id="IPR040982">
    <property type="entry name" value="DNA_pol3_finger"/>
</dbReference>
<evidence type="ECO:0000256" key="1">
    <source>
        <dbReference type="ARBA" id="ARBA00012417"/>
    </source>
</evidence>
<proteinExistence type="predicted"/>
<dbReference type="InterPro" id="IPR041931">
    <property type="entry name" value="DNA_pol3_alpha_thumb_dom"/>
</dbReference>
<dbReference type="GO" id="GO:0008408">
    <property type="term" value="F:3'-5' exonuclease activity"/>
    <property type="evidence" value="ECO:0007669"/>
    <property type="project" value="InterPro"/>
</dbReference>
<dbReference type="GO" id="GO:0003887">
    <property type="term" value="F:DNA-directed DNA polymerase activity"/>
    <property type="evidence" value="ECO:0007669"/>
    <property type="project" value="UniProtKB-KW"/>
</dbReference>
<evidence type="ECO:0000256" key="3">
    <source>
        <dbReference type="ARBA" id="ARBA00022695"/>
    </source>
</evidence>
<dbReference type="EC" id="2.7.7.7" evidence="1"/>
<dbReference type="CDD" id="cd07431">
    <property type="entry name" value="PHP_PolIIIA"/>
    <property type="match status" value="1"/>
</dbReference>
<dbReference type="RefSeq" id="WP_100671372.1">
    <property type="nucleotide sequence ID" value="NZ_CP022511.1"/>
</dbReference>
<dbReference type="KEGG" id="mcol:MCOLE_v1c06090"/>
<feature type="domain" description="DNA polymerase III alpha subunit finger" evidence="10">
    <location>
        <begin position="499"/>
        <end position="661"/>
    </location>
</feature>
<dbReference type="PANTHER" id="PTHR32294:SF0">
    <property type="entry name" value="DNA POLYMERASE III SUBUNIT ALPHA"/>
    <property type="match status" value="1"/>
</dbReference>
<name>A0A2K8P4P8_9MOLU</name>
<dbReference type="AlphaFoldDB" id="A0A2K8P4P8"/>
<feature type="domain" description="Bacterial DNA polymerase III alpha subunit NTPase" evidence="8">
    <location>
        <begin position="237"/>
        <end position="496"/>
    </location>
</feature>
<dbReference type="Proteomes" id="UP000232221">
    <property type="component" value="Chromosome"/>
</dbReference>
<evidence type="ECO:0000259" key="10">
    <source>
        <dbReference type="Pfam" id="PF17657"/>
    </source>
</evidence>
<sequence>MSNFIPLINVRSVYNFQESLIKINDYISFAKKEGLEYLFYCENKTMYGVAEFFKKASKENIKPIIGLSIELDDKKIITLIPKNKKGYGHICLISSQLNDEVKLSDDKIYDLLKECIDKNIILVTNVDDKNDFFNDAEILNTNEKNIFFNTVRYISDDDKEHYRGLFALKNGITINEANDLYKINESYPFSDEILEVFPETENVGKYICDSVELDIFDSNEKHMAKFIAPDNMPSFSYLKQKCLAGLNHYFRNIKNSDIPNEYIERLNTELNVIEKTGFADYFLIVHDYVAYARRNDIIVGPGRGSAAGSLVSFLLRITTVDPIEYNLLFERFLNPERITMPDIDIDFQDNRRDEVIEYLFEKYGRYNVATIVTYQTIAFKSAFRDACRVYQIDMELVNLITKSLTEDYLAFEEILKTQKLIKEYSEKEEFIPIFKLVEKLIGCPRQTGTHAAGIIISDVDLRTVLPIRQGLNGIYQTQFDMNYLEEIGLIKMDLLGLRNLTTIKEILDLIKTNHKKDFSLSKIDLNDAKTFKILREGNTTGIFQLESQGMTNLIIDMKVNNINDIAAASSLYRPGPQEMIPEYINNKNNRRVSLVDKSLAKILLPTYGVIVYQEQVMQILQLVGNFSLGKADIVRRAMGKKQIDYMISVKDEFISNAIKNNYSEEKASAIWNWIEQFAKYGFNKSHAIAYSYIGYWLAWFKAHYPAEFYTALLNGVMGNPSKTSKYIKEVKHFGIEVIKPSVKPPYNKFEKTRIKSVYTSSENRIYMPLTLIKGIGRDFITTLNNVVDEHEDLFNDLNSFFFYMKNKGLNESNYTLLAKAGSFDCFGYTKSTMVANKDFIFSAMMAFNENLPLEKQTKIENLFEEQLNEEMESNYEKEVFGFYISANPITKLKNENAYFKPTDINKLVENMFDVNIIGQVSSIRIIKDKNQNNMAFVTVFDDTETIDLTVFASNFENLQYDLVVNKNYVLKIKTQKYKNKITGILENIVKPI</sequence>
<dbReference type="NCBIfam" id="TIGR00594">
    <property type="entry name" value="polc"/>
    <property type="match status" value="1"/>
</dbReference>
<dbReference type="Pfam" id="PF17657">
    <property type="entry name" value="DNA_pol3_finger"/>
    <property type="match status" value="1"/>
</dbReference>
<feature type="domain" description="PHP" evidence="7">
    <location>
        <begin position="10"/>
        <end position="118"/>
    </location>
</feature>
<evidence type="ECO:0000259" key="7">
    <source>
        <dbReference type="Pfam" id="PF02811"/>
    </source>
</evidence>
<evidence type="ECO:0000259" key="9">
    <source>
        <dbReference type="Pfam" id="PF14579"/>
    </source>
</evidence>
<evidence type="ECO:0000256" key="2">
    <source>
        <dbReference type="ARBA" id="ARBA00022679"/>
    </source>
</evidence>
<dbReference type="Pfam" id="PF02811">
    <property type="entry name" value="PHP"/>
    <property type="match status" value="1"/>
</dbReference>
<gene>
    <name evidence="11" type="primary">dnaE</name>
    <name evidence="11" type="ORF">MCOLE_v1c06090</name>
</gene>
<dbReference type="EMBL" id="CP024968">
    <property type="protein sequence ID" value="ATZ21120.1"/>
    <property type="molecule type" value="Genomic_DNA"/>
</dbReference>
<evidence type="ECO:0000313" key="12">
    <source>
        <dbReference type="Proteomes" id="UP000232221"/>
    </source>
</evidence>
<evidence type="ECO:0000259" key="8">
    <source>
        <dbReference type="Pfam" id="PF07733"/>
    </source>
</evidence>
<evidence type="ECO:0000313" key="11">
    <source>
        <dbReference type="EMBL" id="ATZ21120.1"/>
    </source>
</evidence>
<dbReference type="GO" id="GO:0006260">
    <property type="term" value="P:DNA replication"/>
    <property type="evidence" value="ECO:0007669"/>
    <property type="project" value="UniProtKB-KW"/>
</dbReference>